<dbReference type="GO" id="GO:0005829">
    <property type="term" value="C:cytosol"/>
    <property type="evidence" value="ECO:0007669"/>
    <property type="project" value="TreeGrafter"/>
</dbReference>
<protein>
    <submittedName>
        <fullName evidence="5">23S rRNA (Guanosine(2251)-2'-O)-methyltransferase RlmB</fullName>
    </submittedName>
</protein>
<dbReference type="SUPFAM" id="SSF75217">
    <property type="entry name" value="alpha/beta knot"/>
    <property type="match status" value="1"/>
</dbReference>
<dbReference type="InterPro" id="IPR029026">
    <property type="entry name" value="tRNA_m1G_MTases_N"/>
</dbReference>
<evidence type="ECO:0000256" key="3">
    <source>
        <dbReference type="ARBA" id="ARBA00022679"/>
    </source>
</evidence>
<dbReference type="InterPro" id="IPR013123">
    <property type="entry name" value="SpoU_subst-bd"/>
</dbReference>
<dbReference type="GO" id="GO:0006396">
    <property type="term" value="P:RNA processing"/>
    <property type="evidence" value="ECO:0007669"/>
    <property type="project" value="InterPro"/>
</dbReference>
<evidence type="ECO:0000256" key="1">
    <source>
        <dbReference type="ARBA" id="ARBA00007228"/>
    </source>
</evidence>
<dbReference type="SMART" id="SM00967">
    <property type="entry name" value="SpoU_sub_bind"/>
    <property type="match status" value="1"/>
</dbReference>
<dbReference type="GO" id="GO:0008173">
    <property type="term" value="F:RNA methyltransferase activity"/>
    <property type="evidence" value="ECO:0007669"/>
    <property type="project" value="InterPro"/>
</dbReference>
<comment type="caution">
    <text evidence="5">The sequence shown here is derived from an EMBL/GenBank/DDBJ whole genome shotgun (WGS) entry which is preliminary data.</text>
</comment>
<dbReference type="Pfam" id="PF08032">
    <property type="entry name" value="SpoU_sub_bind"/>
    <property type="match status" value="1"/>
</dbReference>
<dbReference type="RefSeq" id="WP_249301065.1">
    <property type="nucleotide sequence ID" value="NZ_JACRSP010000004.1"/>
</dbReference>
<keyword evidence="2" id="KW-0489">Methyltransferase</keyword>
<dbReference type="GO" id="GO:0032259">
    <property type="term" value="P:methylation"/>
    <property type="evidence" value="ECO:0007669"/>
    <property type="project" value="UniProtKB-KW"/>
</dbReference>
<dbReference type="InterPro" id="IPR029064">
    <property type="entry name" value="Ribosomal_eL30-like_sf"/>
</dbReference>
<evidence type="ECO:0000313" key="5">
    <source>
        <dbReference type="EMBL" id="MBC8536967.1"/>
    </source>
</evidence>
<accession>A0A926DFM4</accession>
<name>A0A926DFM4_9FIRM</name>
<dbReference type="SUPFAM" id="SSF55315">
    <property type="entry name" value="L30e-like"/>
    <property type="match status" value="1"/>
</dbReference>
<proteinExistence type="inferred from homology"/>
<keyword evidence="6" id="KW-1185">Reference proteome</keyword>
<dbReference type="AlphaFoldDB" id="A0A926DFM4"/>
<gene>
    <name evidence="5" type="primary">rlmB</name>
    <name evidence="5" type="ORF">H8695_09740</name>
</gene>
<dbReference type="FunFam" id="3.40.1280.10:FF:000008">
    <property type="entry name" value="Group 3 RNA methyltransferase TrmH"/>
    <property type="match status" value="1"/>
</dbReference>
<dbReference type="InterPro" id="IPR004441">
    <property type="entry name" value="rRNA_MeTrfase_TrmH"/>
</dbReference>
<evidence type="ECO:0000313" key="6">
    <source>
        <dbReference type="Proteomes" id="UP000620366"/>
    </source>
</evidence>
<organism evidence="5 6">
    <name type="scientific">Feifania hominis</name>
    <dbReference type="NCBI Taxonomy" id="2763660"/>
    <lineage>
        <taxon>Bacteria</taxon>
        <taxon>Bacillati</taxon>
        <taxon>Bacillota</taxon>
        <taxon>Clostridia</taxon>
        <taxon>Eubacteriales</taxon>
        <taxon>Feifaniaceae</taxon>
        <taxon>Feifania</taxon>
    </lineage>
</organism>
<dbReference type="InterPro" id="IPR029028">
    <property type="entry name" value="Alpha/beta_knot_MTases"/>
</dbReference>
<sequence length="266" mass="28101">MDAKRPAAGRGTRADTAVNQTREGVIAGRNGVLEALKGGAAIEKIYVSKTEKEGSIIRILALARERRIVVAECDRVKLDFLCGIKTHQGIAATLQQTEYCEIADILALARERGETPLVVIADEIEDPYNLGAIIRTAECAGAHGVIIPKHRGTGVTPAVTKASAGAVFHMKIAKAVNLAQALDELKQGGLWVYGADGGAERSLYETDLSGPAAVVIGSEGRGIGRLLREKCDFLVSIPLGGRVNSLNASVAAGIVLFEIVRQRGVK</sequence>
<dbReference type="Gene3D" id="3.40.1280.10">
    <property type="match status" value="1"/>
</dbReference>
<dbReference type="CDD" id="cd18103">
    <property type="entry name" value="SpoU-like_RlmB"/>
    <property type="match status" value="1"/>
</dbReference>
<dbReference type="Proteomes" id="UP000620366">
    <property type="component" value="Unassembled WGS sequence"/>
</dbReference>
<dbReference type="PANTHER" id="PTHR46429">
    <property type="entry name" value="23S RRNA (GUANOSINE-2'-O-)-METHYLTRANSFERASE RLMB"/>
    <property type="match status" value="1"/>
</dbReference>
<evidence type="ECO:0000256" key="2">
    <source>
        <dbReference type="ARBA" id="ARBA00022603"/>
    </source>
</evidence>
<dbReference type="PANTHER" id="PTHR46429:SF1">
    <property type="entry name" value="23S RRNA (GUANOSINE-2'-O-)-METHYLTRANSFERASE RLMB"/>
    <property type="match status" value="1"/>
</dbReference>
<reference evidence="5" key="1">
    <citation type="submission" date="2020-08" db="EMBL/GenBank/DDBJ databases">
        <title>Genome public.</title>
        <authorList>
            <person name="Liu C."/>
            <person name="Sun Q."/>
        </authorList>
    </citation>
    <scope>NUCLEOTIDE SEQUENCE</scope>
    <source>
        <strain evidence="5">BX7</strain>
    </source>
</reference>
<feature type="domain" description="RNA 2-O ribose methyltransferase substrate binding" evidence="4">
    <location>
        <begin position="25"/>
        <end position="100"/>
    </location>
</feature>
<dbReference type="Gene3D" id="3.30.1330.30">
    <property type="match status" value="1"/>
</dbReference>
<dbReference type="InterPro" id="IPR001537">
    <property type="entry name" value="SpoU_MeTrfase"/>
</dbReference>
<keyword evidence="3" id="KW-0808">Transferase</keyword>
<dbReference type="Pfam" id="PF00588">
    <property type="entry name" value="SpoU_methylase"/>
    <property type="match status" value="1"/>
</dbReference>
<evidence type="ECO:0000259" key="4">
    <source>
        <dbReference type="SMART" id="SM00967"/>
    </source>
</evidence>
<dbReference type="EMBL" id="JACRSP010000004">
    <property type="protein sequence ID" value="MBC8536967.1"/>
    <property type="molecule type" value="Genomic_DNA"/>
</dbReference>
<comment type="similarity">
    <text evidence="1">Belongs to the class IV-like SAM-binding methyltransferase superfamily. RNA methyltransferase TrmH family.</text>
</comment>
<dbReference type="GO" id="GO:0003723">
    <property type="term" value="F:RNA binding"/>
    <property type="evidence" value="ECO:0007669"/>
    <property type="project" value="InterPro"/>
</dbReference>
<dbReference type="NCBIfam" id="TIGR00186">
    <property type="entry name" value="rRNA_methyl_3"/>
    <property type="match status" value="1"/>
</dbReference>